<evidence type="ECO:0000313" key="3">
    <source>
        <dbReference type="Proteomes" id="UP000024284"/>
    </source>
</evidence>
<evidence type="ECO:0000313" key="2">
    <source>
        <dbReference type="EMBL" id="KFG91513.1"/>
    </source>
</evidence>
<comment type="caution">
    <text evidence="2">The sequence shown here is derived from an EMBL/GenBank/DDBJ whole genome shotgun (WGS) entry which is preliminary data.</text>
</comment>
<accession>A0A086PDP5</accession>
<sequence>MELVDIECELYRLIPSRFPPVSVFDGLVANDRLDQLAEIEARTNPRLQSDERLRALYGDSGSPQLQNWNLAPFKYLNPEGSRFFPSTWPALELSDDQQTALAVAVARREGFLRRTSEAALGLDMRMLKTPVAGKFADLSEVSPNLEREKRWEIARDLPEAADGIIYCPPERPSHRCYAVLRGDRLGRTIQTVHYRFAWDGSRISAVYAFDEVGRKLSPEDFSLADDALAA</sequence>
<dbReference type="STRING" id="76947.GCA_002080435_03610"/>
<feature type="domain" description="RES" evidence="1">
    <location>
        <begin position="68"/>
        <end position="199"/>
    </location>
</feature>
<protein>
    <submittedName>
        <fullName evidence="2">RES domain protein</fullName>
    </submittedName>
</protein>
<proteinExistence type="predicted"/>
<dbReference type="InterPro" id="IPR014914">
    <property type="entry name" value="RES_dom"/>
</dbReference>
<dbReference type="PATRIC" id="fig|1219045.3.peg.727"/>
<reference evidence="2" key="1">
    <citation type="submission" date="2014-08" db="EMBL/GenBank/DDBJ databases">
        <title>Draft genome sequences of Sphingobium herbicidovorans.</title>
        <authorList>
            <person name="Gan H.M."/>
            <person name="Gan H.Y."/>
            <person name="Savka M.A."/>
        </authorList>
    </citation>
    <scope>NUCLEOTIDE SEQUENCE [LARGE SCALE GENOMIC DNA]</scope>
    <source>
        <strain evidence="2">NBRC 16415</strain>
    </source>
</reference>
<organism evidence="2 3">
    <name type="scientific">Sphingobium herbicidovorans (strain ATCC 700291 / DSM 11019 / CCUG 56400 / KCTC 2939 / LMG 18315 / NBRC 16415 / MH)</name>
    <name type="common">Sphingomonas herbicidovorans</name>
    <dbReference type="NCBI Taxonomy" id="1219045"/>
    <lineage>
        <taxon>Bacteria</taxon>
        <taxon>Pseudomonadati</taxon>
        <taxon>Pseudomonadota</taxon>
        <taxon>Alphaproteobacteria</taxon>
        <taxon>Sphingomonadales</taxon>
        <taxon>Sphingomonadaceae</taxon>
        <taxon>Sphingobium</taxon>
    </lineage>
</organism>
<gene>
    <name evidence="2" type="ORF">BV98_000710</name>
</gene>
<dbReference type="RefSeq" id="WP_021245246.1">
    <property type="nucleotide sequence ID" value="NZ_BCZD01000020.1"/>
</dbReference>
<evidence type="ECO:0000259" key="1">
    <source>
        <dbReference type="Pfam" id="PF08808"/>
    </source>
</evidence>
<dbReference type="eggNOG" id="COG5654">
    <property type="taxonomic scope" value="Bacteria"/>
</dbReference>
<keyword evidence="3" id="KW-1185">Reference proteome</keyword>
<name>A0A086PDP5_SPHHM</name>
<dbReference type="Proteomes" id="UP000024284">
    <property type="component" value="Unassembled WGS sequence"/>
</dbReference>
<dbReference type="EMBL" id="JFZA02000003">
    <property type="protein sequence ID" value="KFG91513.1"/>
    <property type="molecule type" value="Genomic_DNA"/>
</dbReference>
<dbReference type="AlphaFoldDB" id="A0A086PDP5"/>
<dbReference type="Pfam" id="PF08808">
    <property type="entry name" value="RES"/>
    <property type="match status" value="1"/>
</dbReference>